<name>A0AAN4Q9F4_PSESF</name>
<gene>
    <name evidence="1" type="ORF">KPSA3_05806</name>
</gene>
<reference evidence="1 2" key="1">
    <citation type="submission" date="2018-04" db="EMBL/GenBank/DDBJ databases">
        <title>Draft genome sequence of Pseudomonas syringae pv. actinidiae biovar 3 strains isolated from kiwifruit in Kagawa prefecture.</title>
        <authorList>
            <person name="Tabuchi M."/>
            <person name="Saito M."/>
            <person name="Fujiwara S."/>
            <person name="Sasa N."/>
            <person name="Akimitsu K."/>
            <person name="Gomi K."/>
            <person name="Konishi-Sugita S."/>
            <person name="Hamano K."/>
            <person name="Kataoka I."/>
        </authorList>
    </citation>
    <scope>NUCLEOTIDE SEQUENCE [LARGE SCALE GENOMIC DNA]</scope>
    <source>
        <strain evidence="1 2">MAFF212211</strain>
    </source>
</reference>
<proteinExistence type="predicted"/>
<evidence type="ECO:0000313" key="2">
    <source>
        <dbReference type="Proteomes" id="UP000248291"/>
    </source>
</evidence>
<accession>A0AAN4Q9F4</accession>
<evidence type="ECO:0000313" key="1">
    <source>
        <dbReference type="EMBL" id="GBH19792.1"/>
    </source>
</evidence>
<dbReference type="EMBL" id="BGKA01000234">
    <property type="protein sequence ID" value="GBH19792.1"/>
    <property type="molecule type" value="Genomic_DNA"/>
</dbReference>
<organism evidence="1 2">
    <name type="scientific">Pseudomonas syringae pv. actinidiae</name>
    <dbReference type="NCBI Taxonomy" id="103796"/>
    <lineage>
        <taxon>Bacteria</taxon>
        <taxon>Pseudomonadati</taxon>
        <taxon>Pseudomonadota</taxon>
        <taxon>Gammaproteobacteria</taxon>
        <taxon>Pseudomonadales</taxon>
        <taxon>Pseudomonadaceae</taxon>
        <taxon>Pseudomonas</taxon>
        <taxon>Pseudomonas syringae</taxon>
    </lineage>
</organism>
<dbReference type="Proteomes" id="UP000248291">
    <property type="component" value="Unassembled WGS sequence"/>
</dbReference>
<comment type="caution">
    <text evidence="1">The sequence shown here is derived from an EMBL/GenBank/DDBJ whole genome shotgun (WGS) entry which is preliminary data.</text>
</comment>
<dbReference type="AlphaFoldDB" id="A0AAN4Q9F4"/>
<protein>
    <submittedName>
        <fullName evidence="1">Uncharacterized protein</fullName>
    </submittedName>
</protein>
<sequence>MPVGANLFAKAVFQTQKCIDCTALFANKFAPTKARGCL</sequence>